<keyword evidence="2 3" id="KW-0479">Metal-binding</keyword>
<accession>A0ABD0LUC8</accession>
<dbReference type="InterPro" id="IPR017972">
    <property type="entry name" value="Cyt_P450_CS"/>
</dbReference>
<evidence type="ECO:0000313" key="5">
    <source>
        <dbReference type="Proteomes" id="UP001519460"/>
    </source>
</evidence>
<keyword evidence="2 3" id="KW-0349">Heme</keyword>
<dbReference type="PANTHER" id="PTHR24291:SF201">
    <property type="entry name" value="CYTOCHROME P450, FAMILY 4, SUBFAMILY B, POLYPEPTIDE 7"/>
    <property type="match status" value="1"/>
</dbReference>
<evidence type="ECO:0000313" key="4">
    <source>
        <dbReference type="EMBL" id="KAK7503102.1"/>
    </source>
</evidence>
<dbReference type="Pfam" id="PF00067">
    <property type="entry name" value="p450"/>
    <property type="match status" value="1"/>
</dbReference>
<keyword evidence="3" id="KW-0560">Oxidoreductase</keyword>
<dbReference type="Proteomes" id="UP001519460">
    <property type="component" value="Unassembled WGS sequence"/>
</dbReference>
<organism evidence="4 5">
    <name type="scientific">Batillaria attramentaria</name>
    <dbReference type="NCBI Taxonomy" id="370345"/>
    <lineage>
        <taxon>Eukaryota</taxon>
        <taxon>Metazoa</taxon>
        <taxon>Spiralia</taxon>
        <taxon>Lophotrochozoa</taxon>
        <taxon>Mollusca</taxon>
        <taxon>Gastropoda</taxon>
        <taxon>Caenogastropoda</taxon>
        <taxon>Sorbeoconcha</taxon>
        <taxon>Cerithioidea</taxon>
        <taxon>Batillariidae</taxon>
        <taxon>Batillaria</taxon>
    </lineage>
</organism>
<comment type="similarity">
    <text evidence="1 3">Belongs to the cytochrome P450 family.</text>
</comment>
<dbReference type="InterPro" id="IPR001128">
    <property type="entry name" value="Cyt_P450"/>
</dbReference>
<keyword evidence="5" id="KW-1185">Reference proteome</keyword>
<evidence type="ECO:0000256" key="3">
    <source>
        <dbReference type="RuleBase" id="RU000461"/>
    </source>
</evidence>
<dbReference type="InterPro" id="IPR002401">
    <property type="entry name" value="Cyt_P450_E_grp-I"/>
</dbReference>
<gene>
    <name evidence="4" type="ORF">BaRGS_00005728</name>
</gene>
<dbReference type="PANTHER" id="PTHR24291">
    <property type="entry name" value="CYTOCHROME P450 FAMILY 4"/>
    <property type="match status" value="1"/>
</dbReference>
<keyword evidence="3" id="KW-0503">Monooxygenase</keyword>
<dbReference type="CDD" id="cd20659">
    <property type="entry name" value="CYP4B_4F-like"/>
    <property type="match status" value="1"/>
</dbReference>
<protein>
    <recommendedName>
        <fullName evidence="6">Cytochrome P450</fullName>
    </recommendedName>
</protein>
<comment type="caution">
    <text evidence="4">The sequence shown here is derived from an EMBL/GenBank/DDBJ whole genome shotgun (WGS) entry which is preliminary data.</text>
</comment>
<name>A0ABD0LUC8_9CAEN</name>
<dbReference type="PRINTS" id="PR00463">
    <property type="entry name" value="EP450I"/>
</dbReference>
<dbReference type="PROSITE" id="PS00086">
    <property type="entry name" value="CYTOCHROME_P450"/>
    <property type="match status" value="1"/>
</dbReference>
<dbReference type="PRINTS" id="PR00385">
    <property type="entry name" value="P450"/>
</dbReference>
<comment type="cofactor">
    <cofactor evidence="2">
        <name>heme</name>
        <dbReference type="ChEBI" id="CHEBI:30413"/>
    </cofactor>
</comment>
<dbReference type="EMBL" id="JACVVK020000022">
    <property type="protein sequence ID" value="KAK7503102.1"/>
    <property type="molecule type" value="Genomic_DNA"/>
</dbReference>
<evidence type="ECO:0000256" key="1">
    <source>
        <dbReference type="ARBA" id="ARBA00010617"/>
    </source>
</evidence>
<dbReference type="GO" id="GO:0046872">
    <property type="term" value="F:metal ion binding"/>
    <property type="evidence" value="ECO:0007669"/>
    <property type="project" value="UniProtKB-KW"/>
</dbReference>
<keyword evidence="2 3" id="KW-0408">Iron</keyword>
<reference evidence="4 5" key="1">
    <citation type="journal article" date="2023" name="Sci. Data">
        <title>Genome assembly of the Korean intertidal mud-creeper Batillaria attramentaria.</title>
        <authorList>
            <person name="Patra A.K."/>
            <person name="Ho P.T."/>
            <person name="Jun S."/>
            <person name="Lee S.J."/>
            <person name="Kim Y."/>
            <person name="Won Y.J."/>
        </authorList>
    </citation>
    <scope>NUCLEOTIDE SEQUENCE [LARGE SCALE GENOMIC DNA]</scope>
    <source>
        <strain evidence="4">Wonlab-2016</strain>
    </source>
</reference>
<proteinExistence type="inferred from homology"/>
<dbReference type="SUPFAM" id="SSF48264">
    <property type="entry name" value="Cytochrome P450"/>
    <property type="match status" value="1"/>
</dbReference>
<evidence type="ECO:0008006" key="6">
    <source>
        <dbReference type="Google" id="ProtNLM"/>
    </source>
</evidence>
<dbReference type="InterPro" id="IPR050196">
    <property type="entry name" value="Cytochrome_P450_Monoox"/>
</dbReference>
<sequence length="456" mass="52626">MASGKTDDILEYEASLVKKFPKYSRFWMGPFQPMINLYHPDTVKPVLKIAVSFAITSGPKPWNYDLMAPWLGRGLLVSGGAKWARSRRLLTPAFHFDILKPYVAVKNTACNVMLGKLKKYADEKTSVEMYGIVRMCTLDVIMQCAFSYKDDIQVKGDSHPYVHAVHELSVCIEKRILNPLVHYDIVYHMTERGKRWKKGCDYVHQFSEKIIEARKQTLEKEGPPKKRYLDFLDILLTAKDDSGQGMTPLDIRNEVDTFMFAGHDTTSSAISWTLYSLCEHPEYQQRVQEEVDHILQGRQSDDIQWSDLSRFEFLTLVLKEAMRLHSPVPIISRRLTEPLQIEDITLPADTHVNVNIYNLHHNPAVWSDPCTFQPERFHPHNMQDMDPYAFLPFSAGPRNCIGQHFAMNEAKIVLTRLLRRFSFSLDPDHKVERAMAMVMQTENGIKMFVTNRTPTV</sequence>
<dbReference type="GO" id="GO:0004497">
    <property type="term" value="F:monooxygenase activity"/>
    <property type="evidence" value="ECO:0007669"/>
    <property type="project" value="UniProtKB-KW"/>
</dbReference>
<dbReference type="Gene3D" id="1.10.630.10">
    <property type="entry name" value="Cytochrome P450"/>
    <property type="match status" value="1"/>
</dbReference>
<evidence type="ECO:0000256" key="2">
    <source>
        <dbReference type="PIRSR" id="PIRSR602401-1"/>
    </source>
</evidence>
<feature type="binding site" description="axial binding residue" evidence="2">
    <location>
        <position position="400"/>
    </location>
    <ligand>
        <name>heme</name>
        <dbReference type="ChEBI" id="CHEBI:30413"/>
    </ligand>
    <ligandPart>
        <name>Fe</name>
        <dbReference type="ChEBI" id="CHEBI:18248"/>
    </ligandPart>
</feature>
<dbReference type="AlphaFoldDB" id="A0ABD0LUC8"/>
<dbReference type="InterPro" id="IPR036396">
    <property type="entry name" value="Cyt_P450_sf"/>
</dbReference>